<proteinExistence type="inferred from homology"/>
<keyword evidence="8" id="KW-0961">Cell wall biogenesis/degradation</keyword>
<dbReference type="Pfam" id="PF03552">
    <property type="entry name" value="Cellulose_synt"/>
    <property type="match status" value="1"/>
</dbReference>
<keyword evidence="6" id="KW-0333">Golgi apparatus</keyword>
<gene>
    <name evidence="17" type="primary">LOC101490105</name>
</gene>
<evidence type="ECO:0000313" key="17">
    <source>
        <dbReference type="RefSeq" id="XP_004487933.1"/>
    </source>
</evidence>
<dbReference type="Gene3D" id="3.90.550.10">
    <property type="entry name" value="Spore Coat Polysaccharide Biosynthesis Protein SpsA, Chain A"/>
    <property type="match status" value="1"/>
</dbReference>
<feature type="region of interest" description="Disordered" evidence="14">
    <location>
        <begin position="1"/>
        <end position="32"/>
    </location>
</feature>
<feature type="transmembrane region" description="Helical" evidence="15">
    <location>
        <begin position="225"/>
        <end position="247"/>
    </location>
</feature>
<comment type="function">
    <text evidence="9">Thought to be a Golgi-localized beta-glycan synthase that polymerize the backbones of noncellulosic polysaccharides (hemicelluloses) of plant cell wall.</text>
</comment>
<evidence type="ECO:0000256" key="9">
    <source>
        <dbReference type="ARBA" id="ARBA00037405"/>
    </source>
</evidence>
<dbReference type="RefSeq" id="XP_004487933.1">
    <property type="nucleotide sequence ID" value="XM_004487876.3"/>
</dbReference>
<feature type="compositionally biased region" description="Low complexity" evidence="14">
    <location>
        <begin position="1"/>
        <end position="19"/>
    </location>
</feature>
<feature type="binding site" evidence="12">
    <location>
        <position position="288"/>
    </location>
    <ligand>
        <name>UDP-alpha-D-glucose</name>
        <dbReference type="ChEBI" id="CHEBI:58885"/>
    </ligand>
</feature>
<evidence type="ECO:0000256" key="3">
    <source>
        <dbReference type="ARBA" id="ARBA00022679"/>
    </source>
</evidence>
<feature type="binding site" evidence="12">
    <location>
        <position position="295"/>
    </location>
    <ligand>
        <name>UDP-alpha-D-glucose</name>
        <dbReference type="ChEBI" id="CHEBI:58885"/>
    </ligand>
</feature>
<dbReference type="AlphaFoldDB" id="A0A1S2XE57"/>
<keyword evidence="3" id="KW-0808">Transferase</keyword>
<feature type="transmembrane region" description="Helical" evidence="15">
    <location>
        <begin position="949"/>
        <end position="976"/>
    </location>
</feature>
<dbReference type="InterPro" id="IPR029044">
    <property type="entry name" value="Nucleotide-diphossugar_trans"/>
</dbReference>
<dbReference type="InterPro" id="IPR005150">
    <property type="entry name" value="Cellulose_synth"/>
</dbReference>
<evidence type="ECO:0000256" key="11">
    <source>
        <dbReference type="PIRSR" id="PIRSR605150-1"/>
    </source>
</evidence>
<evidence type="ECO:0000313" key="16">
    <source>
        <dbReference type="Proteomes" id="UP000087171"/>
    </source>
</evidence>
<feature type="transmembrane region" description="Helical" evidence="15">
    <location>
        <begin position="192"/>
        <end position="213"/>
    </location>
</feature>
<dbReference type="KEGG" id="cam:101490105"/>
<dbReference type="GO" id="GO:0000139">
    <property type="term" value="C:Golgi membrane"/>
    <property type="evidence" value="ECO:0007669"/>
    <property type="project" value="UniProtKB-SubCell"/>
</dbReference>
<keyword evidence="5 15" id="KW-1133">Transmembrane helix</keyword>
<evidence type="ECO:0000256" key="14">
    <source>
        <dbReference type="SAM" id="MobiDB-lite"/>
    </source>
</evidence>
<feature type="binding site" evidence="13">
    <location>
        <position position="542"/>
    </location>
    <ligand>
        <name>Mn(2+)</name>
        <dbReference type="ChEBI" id="CHEBI:29035"/>
    </ligand>
</feature>
<evidence type="ECO:0000256" key="2">
    <source>
        <dbReference type="ARBA" id="ARBA00022676"/>
    </source>
</evidence>
<feature type="compositionally biased region" description="Polar residues" evidence="14">
    <location>
        <begin position="83"/>
        <end position="97"/>
    </location>
</feature>
<dbReference type="FunFam" id="3.90.550.10:FF:000027">
    <property type="entry name" value="Cellulose synthase-like protein D4"/>
    <property type="match status" value="1"/>
</dbReference>
<evidence type="ECO:0000256" key="1">
    <source>
        <dbReference type="ARBA" id="ARBA00004653"/>
    </source>
</evidence>
<name>A0A1S2XE57_CICAR</name>
<evidence type="ECO:0000256" key="15">
    <source>
        <dbReference type="SAM" id="Phobius"/>
    </source>
</evidence>
<feature type="active site" evidence="11">
    <location>
        <position position="324"/>
    </location>
</feature>
<evidence type="ECO:0000256" key="6">
    <source>
        <dbReference type="ARBA" id="ARBA00023034"/>
    </source>
</evidence>
<feature type="region of interest" description="Disordered" evidence="14">
    <location>
        <begin position="60"/>
        <end position="116"/>
    </location>
</feature>
<feature type="transmembrane region" description="Helical" evidence="15">
    <location>
        <begin position="1012"/>
        <end position="1032"/>
    </location>
</feature>
<dbReference type="GO" id="GO:0071555">
    <property type="term" value="P:cell wall organization"/>
    <property type="evidence" value="ECO:0007669"/>
    <property type="project" value="UniProtKB-KW"/>
</dbReference>
<feature type="binding site" evidence="13">
    <location>
        <position position="518"/>
    </location>
    <ligand>
        <name>Mn(2+)</name>
        <dbReference type="ChEBI" id="CHEBI:29035"/>
    </ligand>
</feature>
<evidence type="ECO:0000256" key="10">
    <source>
        <dbReference type="ARBA" id="ARBA00061286"/>
    </source>
</evidence>
<dbReference type="GO" id="GO:0030244">
    <property type="term" value="P:cellulose biosynthetic process"/>
    <property type="evidence" value="ECO:0007669"/>
    <property type="project" value="InterPro"/>
</dbReference>
<feature type="transmembrane region" description="Helical" evidence="15">
    <location>
        <begin position="982"/>
        <end position="1000"/>
    </location>
</feature>
<dbReference type="STRING" id="3827.A0A1S2XE57"/>
<comment type="similarity">
    <text evidence="10">Belongs to the glycosyltransferase 2 family. Plant cellulose synthase-like D subfamily.</text>
</comment>
<comment type="subcellular location">
    <subcellularLocation>
        <location evidence="1">Golgi apparatus membrane</location>
        <topology evidence="1">Multi-pass membrane protein</topology>
    </subcellularLocation>
</comment>
<feature type="compositionally biased region" description="Gly residues" evidence="14">
    <location>
        <begin position="98"/>
        <end position="111"/>
    </location>
</feature>
<feature type="binding site" evidence="12">
    <location>
        <position position="324"/>
    </location>
    <ligand>
        <name>UDP-alpha-D-glucose</name>
        <dbReference type="ChEBI" id="CHEBI:58885"/>
    </ligand>
</feature>
<accession>A0A1S2XE57</accession>
<dbReference type="SUPFAM" id="SSF53448">
    <property type="entry name" value="Nucleotide-diphospho-sugar transferases"/>
    <property type="match status" value="1"/>
</dbReference>
<evidence type="ECO:0000256" key="13">
    <source>
        <dbReference type="PIRSR" id="PIRSR605150-3"/>
    </source>
</evidence>
<keyword evidence="2" id="KW-0328">Glycosyltransferase</keyword>
<feature type="binding site" evidence="12">
    <location>
        <position position="294"/>
    </location>
    <ligand>
        <name>UDP-alpha-D-glucose</name>
        <dbReference type="ChEBI" id="CHEBI:58885"/>
    </ligand>
</feature>
<feature type="transmembrane region" description="Helical" evidence="15">
    <location>
        <begin position="821"/>
        <end position="844"/>
    </location>
</feature>
<feature type="binding site" evidence="12">
    <location>
        <position position="517"/>
    </location>
    <ligand>
        <name>UDP-alpha-D-glucose</name>
        <dbReference type="ChEBI" id="CHEBI:58885"/>
    </ligand>
</feature>
<organism evidence="16 17">
    <name type="scientific">Cicer arietinum</name>
    <name type="common">Chickpea</name>
    <name type="synonym">Garbanzo</name>
    <dbReference type="NCBI Taxonomy" id="3827"/>
    <lineage>
        <taxon>Eukaryota</taxon>
        <taxon>Viridiplantae</taxon>
        <taxon>Streptophyta</taxon>
        <taxon>Embryophyta</taxon>
        <taxon>Tracheophyta</taxon>
        <taxon>Spermatophyta</taxon>
        <taxon>Magnoliopsida</taxon>
        <taxon>eudicotyledons</taxon>
        <taxon>Gunneridae</taxon>
        <taxon>Pentapetalae</taxon>
        <taxon>rosids</taxon>
        <taxon>fabids</taxon>
        <taxon>Fabales</taxon>
        <taxon>Fabaceae</taxon>
        <taxon>Papilionoideae</taxon>
        <taxon>50 kb inversion clade</taxon>
        <taxon>NPAAA clade</taxon>
        <taxon>Hologalegina</taxon>
        <taxon>IRL clade</taxon>
        <taxon>Cicereae</taxon>
        <taxon>Cicer</taxon>
    </lineage>
</organism>
<feature type="active site" evidence="11">
    <location>
        <position position="751"/>
    </location>
</feature>
<reference evidence="17" key="2">
    <citation type="submission" date="2025-08" db="UniProtKB">
        <authorList>
            <consortium name="RefSeq"/>
        </authorList>
    </citation>
    <scope>IDENTIFICATION</scope>
    <source>
        <tissue evidence="17">Etiolated seedlings</tissue>
    </source>
</reference>
<dbReference type="PaxDb" id="3827-XP_004487933.1"/>
<evidence type="ECO:0000256" key="4">
    <source>
        <dbReference type="ARBA" id="ARBA00022692"/>
    </source>
</evidence>
<keyword evidence="7 15" id="KW-0472">Membrane</keyword>
<dbReference type="GeneID" id="101490105"/>
<evidence type="ECO:0000256" key="5">
    <source>
        <dbReference type="ARBA" id="ARBA00022989"/>
    </source>
</evidence>
<feature type="transmembrane region" description="Helical" evidence="15">
    <location>
        <begin position="856"/>
        <end position="877"/>
    </location>
</feature>
<evidence type="ECO:0000256" key="8">
    <source>
        <dbReference type="ARBA" id="ARBA00023316"/>
    </source>
</evidence>
<keyword evidence="16" id="KW-1185">Reference proteome</keyword>
<dbReference type="OrthoDB" id="72851at2759"/>
<dbReference type="GO" id="GO:0016760">
    <property type="term" value="F:cellulose synthase (UDP-forming) activity"/>
    <property type="evidence" value="ECO:0007669"/>
    <property type="project" value="InterPro"/>
</dbReference>
<protein>
    <submittedName>
        <fullName evidence="17">Cellulose synthase-like protein D1</fullName>
    </submittedName>
</protein>
<reference evidence="16" key="1">
    <citation type="journal article" date="2013" name="Nat. Biotechnol.">
        <title>Draft genome sequence of chickpea (Cicer arietinum) provides a resource for trait improvement.</title>
        <authorList>
            <person name="Varshney R.K."/>
            <person name="Song C."/>
            <person name="Saxena R.K."/>
            <person name="Azam S."/>
            <person name="Yu S."/>
            <person name="Sharpe A.G."/>
            <person name="Cannon S."/>
            <person name="Baek J."/>
            <person name="Rosen B.D."/>
            <person name="Tar'an B."/>
            <person name="Millan T."/>
            <person name="Zhang X."/>
            <person name="Ramsay L.D."/>
            <person name="Iwata A."/>
            <person name="Wang Y."/>
            <person name="Nelson W."/>
            <person name="Farmer A.D."/>
            <person name="Gaur P.M."/>
            <person name="Soderlund C."/>
            <person name="Penmetsa R.V."/>
            <person name="Xu C."/>
            <person name="Bharti A.K."/>
            <person name="He W."/>
            <person name="Winter P."/>
            <person name="Zhao S."/>
            <person name="Hane J.K."/>
            <person name="Carrasquilla-Garcia N."/>
            <person name="Condie J.A."/>
            <person name="Upadhyaya H.D."/>
            <person name="Luo M.C."/>
            <person name="Thudi M."/>
            <person name="Gowda C.L."/>
            <person name="Singh N.P."/>
            <person name="Lichtenzveig J."/>
            <person name="Gali K.K."/>
            <person name="Rubio J."/>
            <person name="Nadarajan N."/>
            <person name="Dolezel J."/>
            <person name="Bansal K.C."/>
            <person name="Xu X."/>
            <person name="Edwards D."/>
            <person name="Zhang G."/>
            <person name="Kahl G."/>
            <person name="Gil J."/>
            <person name="Singh K.B."/>
            <person name="Datta S.K."/>
            <person name="Jackson S.A."/>
            <person name="Wang J."/>
            <person name="Cook D.R."/>
        </authorList>
    </citation>
    <scope>NUCLEOTIDE SEQUENCE [LARGE SCALE GENOMIC DNA]</scope>
    <source>
        <strain evidence="16">cv. CDC Frontier</strain>
    </source>
</reference>
<evidence type="ECO:0000256" key="12">
    <source>
        <dbReference type="PIRSR" id="PIRSR605150-2"/>
    </source>
</evidence>
<dbReference type="Proteomes" id="UP000087171">
    <property type="component" value="Chromosome Ca1"/>
</dbReference>
<sequence>MTSSSNSPPKSSSSGGRPPQAVKFTRRTSSGRVVNLSRDDDIDLSGEFAGQNDYINYTVMMPLTPDNQPGTSDSKTDGAAGSYGTTRFASESQQQGMNDGGGGGGGDGSGGSKMDRRMSVLNSANNKSMLLRSQTQDFDHNRWLFETKGTYGIGNAFWQDDQNSFGDDNGMSMSDFMDKPWKPLTRKIPIPGAILSPYRLLIAIRMVILVLFLTWRVQNPNYDAMWLWGISIVCELWFAFSWLLDVLPKLNPINRSADLAALHDKFDQPSPSNPTGRSDLPGMDVFVSTADPEKEPPLVTANTILSILGVDYPIEKVSCYISDDGGAILTFEAMAEAVKFAEVWVPFCRKHNIEPRNPEAYFSLKKDPTKNKKLHDFVKDRRWMKREYDEFKVRINGLPEVIKKRSKMYNSREEKKEKQLLKEKNGGVLPADQPIDVPKATWMADGTHWPGTWHNPSADHTKGDHAGILQVMSKVPEHDPIMGYADEKSLDFTGIDIRIPMFAYVSREKRPGYDHNKKAGAMNAMVRASAILSNGPFILNLDCDHYIYNSHALKEGMCFMLDRGGDRVCYIQFPQRFEGIDPSDRYANHNTVFFDGNMRALDGLQGPMYVGTGCMFRRYALYGFEPPRFIEHTGVFGRVKTKVNHNPNQAKLHLDDDMEPLTSEAELNLPQKFGNSSMFTDSIPVAEFQARPLADHKSVKNGRPPGALLVPRPPLDAPTVAEAIAVISCWYEDKTEWGDRIGWIYGSVTEDVVTGYRMHNRGWRSVYCITKRDAFRGTAPINLTDRLHQVLRWATGSVEIFFSRNNAIFATRRLKFLQRIAYLNVGIYPFTSIFLVVYCFLPALSLFSGQFIVQGLNVAFLTYLLLISICLSLISLLEVKWSGIGLEEWWRNEQFWVIGGTSAHLVAVVQGLLKVIAGIEISFTLTSKSAGDDVDDIYADLYIVKWTSLFIMPLTIIIINIVALIMGFLRTVYSIIPQWNKLMGSMFFSFWVLSHMYPFAKGLMGRRGRVPTIIYVWSGLLSITIALLWISIDPPTDTAAGGGSFEV</sequence>
<dbReference type="eggNOG" id="ENOG502QQH4">
    <property type="taxonomic scope" value="Eukaryota"/>
</dbReference>
<dbReference type="PANTHER" id="PTHR13301">
    <property type="entry name" value="X-BOX TRANSCRIPTION FACTOR-RELATED"/>
    <property type="match status" value="1"/>
</dbReference>
<evidence type="ECO:0000256" key="7">
    <source>
        <dbReference type="ARBA" id="ARBA00023136"/>
    </source>
</evidence>
<keyword evidence="4 15" id="KW-0812">Transmembrane</keyword>